<dbReference type="RefSeq" id="WP_263412133.1">
    <property type="nucleotide sequence ID" value="NZ_BAABBH010000001.1"/>
</dbReference>
<comment type="caution">
    <text evidence="1">The sequence shown here is derived from an EMBL/GenBank/DDBJ whole genome shotgun (WGS) entry which is preliminary data.</text>
</comment>
<accession>A0ABW9KMT1</accession>
<protein>
    <recommendedName>
        <fullName evidence="3">Circularly permuted type 2 ATP-grasp protein</fullName>
    </recommendedName>
</protein>
<name>A0ABW9KMT1_9BACT</name>
<organism evidence="1 2">
    <name type="scientific">Terriglobus aquaticus</name>
    <dbReference type="NCBI Taxonomy" id="940139"/>
    <lineage>
        <taxon>Bacteria</taxon>
        <taxon>Pseudomonadati</taxon>
        <taxon>Acidobacteriota</taxon>
        <taxon>Terriglobia</taxon>
        <taxon>Terriglobales</taxon>
        <taxon>Acidobacteriaceae</taxon>
        <taxon>Terriglobus</taxon>
    </lineage>
</organism>
<evidence type="ECO:0008006" key="3">
    <source>
        <dbReference type="Google" id="ProtNLM"/>
    </source>
</evidence>
<gene>
    <name evidence="1" type="ORF">ACK2TP_11495</name>
</gene>
<proteinExistence type="predicted"/>
<sequence>MIRHLRQAFNHNYTDAAYQHLLADLNRITRTELSIRVAETPVFLPQTMLQQMIDAGAAMTHQLVSDTEYLQQAAATIPPAFRVANQSARPHFMTVDFGLVHTGDGSWQGDPATLEPRLVELQAFPSVFGLQSLLGQLYCKHFNLSGSVAQYPNDLDETTYWQLLRQTIVADHDPANVVLLEVSPDQQKTLPDFHIHEDRLGIATVDIAHVRQRGRHLFYERDGVETPIRRIYNRSIADEMVRKSIQPGFDLTADLDVEWAGHPNWYFLISKFALPYLRHPFVPPAVFLSDFLNGRSRDRLSADRSQWVFKPLFSFAGKGIEFGPSDETLAAVPAAERANYLLQQRVAFTPTVDTPFGMTQVEVRIMYVWPDGGDLQAIQTLTRLGRGAMMGVDHNRNQQWVGGSAGLIA</sequence>
<dbReference type="Proteomes" id="UP001634747">
    <property type="component" value="Unassembled WGS sequence"/>
</dbReference>
<evidence type="ECO:0000313" key="1">
    <source>
        <dbReference type="EMBL" id="MFN2976387.1"/>
    </source>
</evidence>
<dbReference type="EMBL" id="JBJYXY010000001">
    <property type="protein sequence ID" value="MFN2976387.1"/>
    <property type="molecule type" value="Genomic_DNA"/>
</dbReference>
<reference evidence="1 2" key="1">
    <citation type="submission" date="2024-12" db="EMBL/GenBank/DDBJ databases">
        <authorList>
            <person name="Lee Y."/>
        </authorList>
    </citation>
    <scope>NUCLEOTIDE SEQUENCE [LARGE SCALE GENOMIC DNA]</scope>
    <source>
        <strain evidence="1 2">03SUJ4</strain>
    </source>
</reference>
<evidence type="ECO:0000313" key="2">
    <source>
        <dbReference type="Proteomes" id="UP001634747"/>
    </source>
</evidence>
<keyword evidence="2" id="KW-1185">Reference proteome</keyword>
<dbReference type="SUPFAM" id="SSF56059">
    <property type="entry name" value="Glutathione synthetase ATP-binding domain-like"/>
    <property type="match status" value="1"/>
</dbReference>